<reference evidence="1 2" key="1">
    <citation type="submission" date="2013-07" db="EMBL/GenBank/DDBJ databases">
        <title>Comparative Genomic and Metabolomic Analysis of Twelve Strains of Pseudoalteromonas luteoviolacea.</title>
        <authorList>
            <person name="Vynne N.G."/>
            <person name="Mansson M."/>
            <person name="Gram L."/>
        </authorList>
    </citation>
    <scope>NUCLEOTIDE SEQUENCE [LARGE SCALE GENOMIC DNA]</scope>
    <source>
        <strain evidence="1 2">S4060-1</strain>
    </source>
</reference>
<evidence type="ECO:0000313" key="2">
    <source>
        <dbReference type="Proteomes" id="UP000076661"/>
    </source>
</evidence>
<protein>
    <submittedName>
        <fullName evidence="1">Uncharacterized protein</fullName>
    </submittedName>
</protein>
<dbReference type="PATRIC" id="fig|1365257.3.peg.1932"/>
<name>A0A161YX65_9GAMM</name>
<evidence type="ECO:0000313" key="1">
    <source>
        <dbReference type="EMBL" id="KZN67496.1"/>
    </source>
</evidence>
<sequence>MIYSFWLVALEPQRPQGSTTLAHACCKFLDKLFNAFKAIEKIKTHPNVN</sequence>
<organism evidence="1 2">
    <name type="scientific">Pseudoalteromonas luteoviolacea S4060-1</name>
    <dbReference type="NCBI Taxonomy" id="1365257"/>
    <lineage>
        <taxon>Bacteria</taxon>
        <taxon>Pseudomonadati</taxon>
        <taxon>Pseudomonadota</taxon>
        <taxon>Gammaproteobacteria</taxon>
        <taxon>Alteromonadales</taxon>
        <taxon>Pseudoalteromonadaceae</taxon>
        <taxon>Pseudoalteromonas</taxon>
    </lineage>
</organism>
<proteinExistence type="predicted"/>
<dbReference type="AlphaFoldDB" id="A0A161YX65"/>
<comment type="caution">
    <text evidence="1">The sequence shown here is derived from an EMBL/GenBank/DDBJ whole genome shotgun (WGS) entry which is preliminary data.</text>
</comment>
<gene>
    <name evidence="1" type="ORF">N478_01730</name>
</gene>
<accession>A0A161YX65</accession>
<dbReference type="Proteomes" id="UP000076661">
    <property type="component" value="Unassembled WGS sequence"/>
</dbReference>
<dbReference type="EMBL" id="AUXX01000012">
    <property type="protein sequence ID" value="KZN67496.1"/>
    <property type="molecule type" value="Genomic_DNA"/>
</dbReference>